<keyword evidence="3" id="KW-1185">Reference proteome</keyword>
<evidence type="ECO:0000313" key="3">
    <source>
        <dbReference type="Proteomes" id="UP001597139"/>
    </source>
</evidence>
<evidence type="ECO:0000256" key="1">
    <source>
        <dbReference type="SAM" id="MobiDB-lite"/>
    </source>
</evidence>
<evidence type="ECO:0008006" key="4">
    <source>
        <dbReference type="Google" id="ProtNLM"/>
    </source>
</evidence>
<sequence length="81" mass="9380">MTDFDDLDIDTDRVTEHPPDTDIDQYIEDCNFRIERMNSDGLWICAYTDDPNEPDHHYDLTVTDDGGIHVTHRKEGSPVND</sequence>
<accession>A0ABD6BPE3</accession>
<name>A0ABD6BPE3_9EURY</name>
<proteinExistence type="predicted"/>
<feature type="region of interest" description="Disordered" evidence="1">
    <location>
        <begin position="1"/>
        <end position="22"/>
    </location>
</feature>
<organism evidence="2 3">
    <name type="scientific">Halolamina litorea</name>
    <dbReference type="NCBI Taxonomy" id="1515593"/>
    <lineage>
        <taxon>Archaea</taxon>
        <taxon>Methanobacteriati</taxon>
        <taxon>Methanobacteriota</taxon>
        <taxon>Stenosarchaea group</taxon>
        <taxon>Halobacteria</taxon>
        <taxon>Halobacteriales</taxon>
        <taxon>Haloferacaceae</taxon>
    </lineage>
</organism>
<dbReference type="RefSeq" id="WP_267646564.1">
    <property type="nucleotide sequence ID" value="NZ_JANHGR010000001.1"/>
</dbReference>
<dbReference type="EMBL" id="JBHUCZ010000002">
    <property type="protein sequence ID" value="MFD1566992.1"/>
    <property type="molecule type" value="Genomic_DNA"/>
</dbReference>
<gene>
    <name evidence="2" type="ORF">ACFSAU_05775</name>
</gene>
<dbReference type="AlphaFoldDB" id="A0ABD6BPE3"/>
<comment type="caution">
    <text evidence="2">The sequence shown here is derived from an EMBL/GenBank/DDBJ whole genome shotgun (WGS) entry which is preliminary data.</text>
</comment>
<dbReference type="Proteomes" id="UP001597139">
    <property type="component" value="Unassembled WGS sequence"/>
</dbReference>
<reference evidence="2 3" key="1">
    <citation type="journal article" date="2019" name="Int. J. Syst. Evol. Microbiol.">
        <title>The Global Catalogue of Microorganisms (GCM) 10K type strain sequencing project: providing services to taxonomists for standard genome sequencing and annotation.</title>
        <authorList>
            <consortium name="The Broad Institute Genomics Platform"/>
            <consortium name="The Broad Institute Genome Sequencing Center for Infectious Disease"/>
            <person name="Wu L."/>
            <person name="Ma J."/>
        </authorList>
    </citation>
    <scope>NUCLEOTIDE SEQUENCE [LARGE SCALE GENOMIC DNA]</scope>
    <source>
        <strain evidence="2 3">CGMCC 1.12859</strain>
    </source>
</reference>
<protein>
    <recommendedName>
        <fullName evidence="4">Halobacterial output domain-containing protein</fullName>
    </recommendedName>
</protein>
<feature type="compositionally biased region" description="Basic and acidic residues" evidence="1">
    <location>
        <begin position="10"/>
        <end position="20"/>
    </location>
</feature>
<evidence type="ECO:0000313" key="2">
    <source>
        <dbReference type="EMBL" id="MFD1566992.1"/>
    </source>
</evidence>